<dbReference type="PROSITE" id="PS50837">
    <property type="entry name" value="NACHT"/>
    <property type="match status" value="1"/>
</dbReference>
<dbReference type="AlphaFoldDB" id="Q2W0Z3"/>
<dbReference type="EMBL" id="AP007255">
    <property type="protein sequence ID" value="BAE52482.1"/>
    <property type="molecule type" value="Genomic_DNA"/>
</dbReference>
<evidence type="ECO:0000313" key="2">
    <source>
        <dbReference type="EMBL" id="BAE52482.1"/>
    </source>
</evidence>
<evidence type="ECO:0000259" key="1">
    <source>
        <dbReference type="PROSITE" id="PS50837"/>
    </source>
</evidence>
<feature type="domain" description="NACHT" evidence="1">
    <location>
        <begin position="274"/>
        <end position="400"/>
    </location>
</feature>
<dbReference type="SUPFAM" id="SSF52540">
    <property type="entry name" value="P-loop containing nucleoside triphosphate hydrolases"/>
    <property type="match status" value="1"/>
</dbReference>
<accession>Q2W0Z3</accession>
<dbReference type="InterPro" id="IPR007111">
    <property type="entry name" value="NACHT_NTPase"/>
</dbReference>
<proteinExistence type="predicted"/>
<dbReference type="KEGG" id="mag:amb3678"/>
<gene>
    <name evidence="2" type="ordered locus">amb3678</name>
</gene>
<evidence type="ECO:0000313" key="3">
    <source>
        <dbReference type="Proteomes" id="UP000007058"/>
    </source>
</evidence>
<organism evidence="2 3">
    <name type="scientific">Paramagnetospirillum magneticum (strain ATCC 700264 / AMB-1)</name>
    <name type="common">Magnetospirillum magneticum</name>
    <dbReference type="NCBI Taxonomy" id="342108"/>
    <lineage>
        <taxon>Bacteria</taxon>
        <taxon>Pseudomonadati</taxon>
        <taxon>Pseudomonadota</taxon>
        <taxon>Alphaproteobacteria</taxon>
        <taxon>Rhodospirillales</taxon>
        <taxon>Magnetospirillaceae</taxon>
        <taxon>Paramagnetospirillum</taxon>
    </lineage>
</organism>
<dbReference type="STRING" id="342108.amb3678"/>
<name>Q2W0Z3_PARM1</name>
<keyword evidence="3" id="KW-1185">Reference proteome</keyword>
<dbReference type="InterPro" id="IPR054547">
    <property type="entry name" value="NNH1"/>
</dbReference>
<dbReference type="Pfam" id="PF22733">
    <property type="entry name" value="NNH1"/>
    <property type="match status" value="1"/>
</dbReference>
<protein>
    <submittedName>
        <fullName evidence="2">Predicted NTPase</fullName>
    </submittedName>
</protein>
<dbReference type="PANTHER" id="PTHR46844:SF1">
    <property type="entry name" value="SLR5058 PROTEIN"/>
    <property type="match status" value="1"/>
</dbReference>
<reference evidence="2 3" key="1">
    <citation type="journal article" date="2005" name="DNA Res.">
        <title>Complete genome sequence of the facultative anaerobic magnetotactic bacterium Magnetospirillum sp. strain AMB-1.</title>
        <authorList>
            <person name="Matsunaga T."/>
            <person name="Okamura Y."/>
            <person name="Fukuda Y."/>
            <person name="Wahyudi A.T."/>
            <person name="Murase Y."/>
            <person name="Takeyama H."/>
        </authorList>
    </citation>
    <scope>NUCLEOTIDE SEQUENCE [LARGE SCALE GENOMIC DNA]</scope>
    <source>
        <strain evidence="3">ATCC 700264 / AMB-1</strain>
    </source>
</reference>
<dbReference type="PANTHER" id="PTHR46844">
    <property type="entry name" value="SLR5058 PROTEIN"/>
    <property type="match status" value="1"/>
</dbReference>
<dbReference type="Proteomes" id="UP000007058">
    <property type="component" value="Chromosome"/>
</dbReference>
<dbReference type="HOGENOM" id="CLU_583678_0_0_5"/>
<dbReference type="Gene3D" id="3.40.50.300">
    <property type="entry name" value="P-loop containing nucleotide triphosphate hydrolases"/>
    <property type="match status" value="1"/>
</dbReference>
<dbReference type="Pfam" id="PF05729">
    <property type="entry name" value="NACHT"/>
    <property type="match status" value="1"/>
</dbReference>
<sequence length="531" mass="58976">MWLNPWHRGPGGDMDLIATLTLKFGPKLAKAIAKLWLPKDSAALAAADDIAAHLSNRGEDFTTAQATRRLFDHIVSDIVLRLGKLIDAEFRDVSDNDREAAILAVGEAFESLSLSADMMRSELNGLTLEQRLARPEEASLQSQDGRTQDLAELLLRESCAYAVTVAAKLPDFSVPATRELLKRTLELSTELVQALDKVEAMRDVAPGNDLARNFEAQYRRAVAQRLDRMQLFGVRLIGAGAREPEISVAYVTLTSSRQDGTPTSDVDSALEKQTRVIVRGEAGSGKTTLLQWLAIRAANRDFEGVLAPWNARMPFYVYLRDHAEGQFPAPEQLVAGIDRKLVGLMPSGWARQALADGALLLIDGIDEVPVARRAKLLEWLKDLTETFPDAVLVLSSRPAALDAKLSHETTRKRLTKLGFEQIILEPMSLADSEALIIQWHRAVGRDLTDTDDRAKLERFEQDLIRTLRDRPAIRHLASNPLLCSMICVLNWDRQQLLPDNRMELYGLALTMLIEGATPTAAFRPPACPRWI</sequence>
<dbReference type="InterPro" id="IPR027417">
    <property type="entry name" value="P-loop_NTPase"/>
</dbReference>